<evidence type="ECO:0000313" key="1">
    <source>
        <dbReference type="EMBL" id="RHH14422.1"/>
    </source>
</evidence>
<dbReference type="RefSeq" id="WP_122330070.1">
    <property type="nucleotide sequence ID" value="NZ_JAQDYY010000001.1"/>
</dbReference>
<name>A0A396C6S9_BACFG</name>
<evidence type="ECO:0000313" key="2">
    <source>
        <dbReference type="Proteomes" id="UP000266644"/>
    </source>
</evidence>
<proteinExistence type="predicted"/>
<reference evidence="1 2" key="1">
    <citation type="submission" date="2018-08" db="EMBL/GenBank/DDBJ databases">
        <title>A genome reference for cultivated species of the human gut microbiota.</title>
        <authorList>
            <person name="Zou Y."/>
            <person name="Xue W."/>
            <person name="Luo G."/>
        </authorList>
    </citation>
    <scope>NUCLEOTIDE SEQUENCE [LARGE SCALE GENOMIC DNA]</scope>
    <source>
        <strain evidence="1 2">AM18-6</strain>
    </source>
</reference>
<protein>
    <submittedName>
        <fullName evidence="1">Uncharacterized protein</fullName>
    </submittedName>
</protein>
<comment type="caution">
    <text evidence="1">The sequence shown here is derived from an EMBL/GenBank/DDBJ whole genome shotgun (WGS) entry which is preliminary data.</text>
</comment>
<dbReference type="AlphaFoldDB" id="A0A396C6S9"/>
<gene>
    <name evidence="1" type="ORF">DW228_06370</name>
</gene>
<organism evidence="1 2">
    <name type="scientific">Bacteroides fragilis</name>
    <dbReference type="NCBI Taxonomy" id="817"/>
    <lineage>
        <taxon>Bacteria</taxon>
        <taxon>Pseudomonadati</taxon>
        <taxon>Bacteroidota</taxon>
        <taxon>Bacteroidia</taxon>
        <taxon>Bacteroidales</taxon>
        <taxon>Bacteroidaceae</taxon>
        <taxon>Bacteroides</taxon>
    </lineage>
</organism>
<dbReference type="Proteomes" id="UP000266644">
    <property type="component" value="Unassembled WGS sequence"/>
</dbReference>
<dbReference type="EMBL" id="QRJE01000008">
    <property type="protein sequence ID" value="RHH14422.1"/>
    <property type="molecule type" value="Genomic_DNA"/>
</dbReference>
<sequence>MRKEQIDWQAYRKDLVGSLSNERLCALGSAPLDNTHLMNMADLEDEIEAIDSEDFDMILEKYEEFPDIFKDFLLPDSSFPTTDSNNPGKNR</sequence>
<accession>A0A396C6S9</accession>